<feature type="region of interest" description="Disordered" evidence="1">
    <location>
        <begin position="173"/>
        <end position="271"/>
    </location>
</feature>
<proteinExistence type="predicted"/>
<evidence type="ECO:0000313" key="2">
    <source>
        <dbReference type="EMBL" id="CAD7456597.1"/>
    </source>
</evidence>
<organism evidence="2">
    <name type="scientific">Timema tahoe</name>
    <dbReference type="NCBI Taxonomy" id="61484"/>
    <lineage>
        <taxon>Eukaryota</taxon>
        <taxon>Metazoa</taxon>
        <taxon>Ecdysozoa</taxon>
        <taxon>Arthropoda</taxon>
        <taxon>Hexapoda</taxon>
        <taxon>Insecta</taxon>
        <taxon>Pterygota</taxon>
        <taxon>Neoptera</taxon>
        <taxon>Polyneoptera</taxon>
        <taxon>Phasmatodea</taxon>
        <taxon>Timematodea</taxon>
        <taxon>Timematoidea</taxon>
        <taxon>Timematidae</taxon>
        <taxon>Timema</taxon>
    </lineage>
</organism>
<name>A0A7R9NU06_9NEOP</name>
<accession>A0A7R9NU06</accession>
<feature type="compositionally biased region" description="Polar residues" evidence="1">
    <location>
        <begin position="1"/>
        <end position="10"/>
    </location>
</feature>
<evidence type="ECO:0000256" key="1">
    <source>
        <dbReference type="SAM" id="MobiDB-lite"/>
    </source>
</evidence>
<sequence>MTRRQTTSRSKNLHQLYRNFPGKKPQDTTTSQRRVGQQPKGIRSQSESGYPTWVRHLFERAIKLSYITKEQYCFNPLSLSPQPTITLPPTVNHVAGTIPLPPTAIHAARTIPLPPTAIHAARTIPLPPTATHIARTITLPPIATHAAGTIPLPPTATHVAGTITLPPTATPVARTITLPPHRNSRCQDNHPTSPPQLTLPGPAPYCPTSGLPHVPPESGSTRWKSPPKKTNEVKPEREVEDDEHQSRDGRTNNTIPGLQVMGPDPRLCKVK</sequence>
<protein>
    <submittedName>
        <fullName evidence="2">Uncharacterized protein</fullName>
    </submittedName>
</protein>
<gene>
    <name evidence="2" type="ORF">TTEB3V08_LOCUS4624</name>
</gene>
<reference evidence="2" key="1">
    <citation type="submission" date="2020-11" db="EMBL/GenBank/DDBJ databases">
        <authorList>
            <person name="Tran Van P."/>
        </authorList>
    </citation>
    <scope>NUCLEOTIDE SEQUENCE</scope>
</reference>
<feature type="region of interest" description="Disordered" evidence="1">
    <location>
        <begin position="1"/>
        <end position="48"/>
    </location>
</feature>
<dbReference type="AlphaFoldDB" id="A0A7R9NU06"/>
<dbReference type="EMBL" id="OE001338">
    <property type="protein sequence ID" value="CAD7456597.1"/>
    <property type="molecule type" value="Genomic_DNA"/>
</dbReference>